<keyword evidence="7" id="KW-0067">ATP-binding</keyword>
<dbReference type="GO" id="GO:0005524">
    <property type="term" value="F:ATP binding"/>
    <property type="evidence" value="ECO:0007669"/>
    <property type="project" value="UniProtKB-UniRule"/>
</dbReference>
<dbReference type="GO" id="GO:0005737">
    <property type="term" value="C:cytoplasm"/>
    <property type="evidence" value="ECO:0007669"/>
    <property type="project" value="UniProtKB-SubCell"/>
</dbReference>
<dbReference type="NCBIfam" id="TIGR01085">
    <property type="entry name" value="murE"/>
    <property type="match status" value="1"/>
</dbReference>
<dbReference type="Gene3D" id="3.40.1390.10">
    <property type="entry name" value="MurE/MurF, N-terminal domain"/>
    <property type="match status" value="1"/>
</dbReference>
<dbReference type="InterPro" id="IPR000713">
    <property type="entry name" value="Mur_ligase_N"/>
</dbReference>
<keyword evidence="4 7" id="KW-0573">Peptidoglycan synthesis</keyword>
<dbReference type="GO" id="GO:0009252">
    <property type="term" value="P:peptidoglycan biosynthetic process"/>
    <property type="evidence" value="ECO:0007669"/>
    <property type="project" value="UniProtKB-UniRule"/>
</dbReference>
<keyword evidence="7" id="KW-0963">Cytoplasm</keyword>
<dbReference type="Gene3D" id="3.40.1190.10">
    <property type="entry name" value="Mur-like, catalytic domain"/>
    <property type="match status" value="1"/>
</dbReference>
<dbReference type="SUPFAM" id="SSF53623">
    <property type="entry name" value="MurD-like peptide ligases, catalytic domain"/>
    <property type="match status" value="1"/>
</dbReference>
<keyword evidence="2 7" id="KW-0132">Cell division</keyword>
<evidence type="ECO:0000256" key="8">
    <source>
        <dbReference type="RuleBase" id="RU004135"/>
    </source>
</evidence>
<dbReference type="EC" id="6.3.2.13" evidence="7"/>
<comment type="cofactor">
    <cofactor evidence="7">
        <name>Mg(2+)</name>
        <dbReference type="ChEBI" id="CHEBI:18420"/>
    </cofactor>
</comment>
<sequence>MSVAELASVADALLTTPEQSHVTVRGATLRAQHVQPGDLFAALPGARAHGADFVEAALAAGAAAVLTDQAGADRAALREAGVPVLVHADPRAVLGVLAARIYGNPSRHLSVWGVTGTSGKTTTSYLIESVLRADGYDTGLIGTVETRIAGERLDSAFTTPEAPDLQALLAVMLERGVSDVVMEVSSHALRLNRVAGVEFAVGAFTNLSQDHLDFHPDMEDYFQTKAALFDGRADVEVVCVDQDWGRRLVKPDTITVSTTGEPATWTASDVTVTPSGEQSFLAHGPDGLTIPITLRLPGSFNVANALLAIGCLHHGETLPKIIAAGLAGVQVPGRMQRVDLGQDFTAVVDYSHKPAAVALALDAVRAGATGRVITVLGCGGDRDAAKRPLMGEEAARRSALLIVTDDNPRSEEPSAIRAAMLAGALDVPAAERGEVVEIGDRRAAIRAAVARARSGDVVVVAGKGHETGQEVAGVIAPFSDVEELAAAIEAAR</sequence>
<dbReference type="Pfam" id="PF02875">
    <property type="entry name" value="Mur_ligase_C"/>
    <property type="match status" value="1"/>
</dbReference>
<gene>
    <name evidence="7" type="primary">murE</name>
    <name evidence="12" type="ORF">F0L68_22670</name>
</gene>
<evidence type="ECO:0000313" key="12">
    <source>
        <dbReference type="EMBL" id="KAA2258875.1"/>
    </source>
</evidence>
<comment type="subcellular location">
    <subcellularLocation>
        <location evidence="7 8">Cytoplasm</location>
    </subcellularLocation>
</comment>
<evidence type="ECO:0000259" key="10">
    <source>
        <dbReference type="Pfam" id="PF02875"/>
    </source>
</evidence>
<keyword evidence="7" id="KW-0547">Nucleotide-binding</keyword>
<keyword evidence="3 7" id="KW-0133">Cell shape</keyword>
<evidence type="ECO:0000256" key="7">
    <source>
        <dbReference type="HAMAP-Rule" id="MF_00208"/>
    </source>
</evidence>
<feature type="binding site" evidence="7">
    <location>
        <begin position="158"/>
        <end position="159"/>
    </location>
    <ligand>
        <name>UDP-N-acetyl-alpha-D-muramoyl-L-alanyl-D-glutamate</name>
        <dbReference type="ChEBI" id="CHEBI:83900"/>
    </ligand>
</feature>
<keyword evidence="7 12" id="KW-0436">Ligase</keyword>
<dbReference type="GO" id="GO:0000287">
    <property type="term" value="F:magnesium ion binding"/>
    <property type="evidence" value="ECO:0007669"/>
    <property type="project" value="UniProtKB-UniRule"/>
</dbReference>
<feature type="domain" description="Mur ligase N-terminal catalytic" evidence="9">
    <location>
        <begin position="26"/>
        <end position="102"/>
    </location>
</feature>
<comment type="function">
    <text evidence="7">Catalyzes the addition of meso-diaminopimelic acid to the nucleotide precursor UDP-N-acetylmuramoyl-L-alanyl-D-glutamate (UMAG) in the biosynthesis of bacterial cell-wall peptidoglycan.</text>
</comment>
<dbReference type="PANTHER" id="PTHR23135">
    <property type="entry name" value="MUR LIGASE FAMILY MEMBER"/>
    <property type="match status" value="1"/>
</dbReference>
<evidence type="ECO:0000259" key="11">
    <source>
        <dbReference type="Pfam" id="PF08245"/>
    </source>
</evidence>
<dbReference type="InterPro" id="IPR004101">
    <property type="entry name" value="Mur_ligase_C"/>
</dbReference>
<keyword evidence="5 7" id="KW-0131">Cell cycle</keyword>
<evidence type="ECO:0000256" key="3">
    <source>
        <dbReference type="ARBA" id="ARBA00022960"/>
    </source>
</evidence>
<evidence type="ECO:0000256" key="5">
    <source>
        <dbReference type="ARBA" id="ARBA00023306"/>
    </source>
</evidence>
<proteinExistence type="inferred from homology"/>
<feature type="binding site" evidence="7">
    <location>
        <position position="29"/>
    </location>
    <ligand>
        <name>UDP-N-acetyl-alpha-D-muramoyl-L-alanyl-D-glutamate</name>
        <dbReference type="ChEBI" id="CHEBI:83900"/>
    </ligand>
</feature>
<dbReference type="GO" id="GO:0071555">
    <property type="term" value="P:cell wall organization"/>
    <property type="evidence" value="ECO:0007669"/>
    <property type="project" value="UniProtKB-KW"/>
</dbReference>
<keyword evidence="6 7" id="KW-0961">Cell wall biogenesis/degradation</keyword>
<evidence type="ECO:0000256" key="4">
    <source>
        <dbReference type="ARBA" id="ARBA00022984"/>
    </source>
</evidence>
<feature type="binding site" evidence="7">
    <location>
        <position position="466"/>
    </location>
    <ligand>
        <name>meso-2,6-diaminopimelate</name>
        <dbReference type="ChEBI" id="CHEBI:57791"/>
    </ligand>
</feature>
<dbReference type="Gene3D" id="3.90.190.20">
    <property type="entry name" value="Mur ligase, C-terminal domain"/>
    <property type="match status" value="1"/>
</dbReference>
<organism evidence="12 13">
    <name type="scientific">Solihabitans fulvus</name>
    <dbReference type="NCBI Taxonomy" id="1892852"/>
    <lineage>
        <taxon>Bacteria</taxon>
        <taxon>Bacillati</taxon>
        <taxon>Actinomycetota</taxon>
        <taxon>Actinomycetes</taxon>
        <taxon>Pseudonocardiales</taxon>
        <taxon>Pseudonocardiaceae</taxon>
        <taxon>Solihabitans</taxon>
    </lineage>
</organism>
<accession>A0A5B2X6P1</accession>
<dbReference type="HAMAP" id="MF_00208">
    <property type="entry name" value="MurE"/>
    <property type="match status" value="1"/>
</dbReference>
<feature type="binding site" evidence="7">
    <location>
        <begin position="406"/>
        <end position="409"/>
    </location>
    <ligand>
        <name>meso-2,6-diaminopimelate</name>
        <dbReference type="ChEBI" id="CHEBI:57791"/>
    </ligand>
</feature>
<dbReference type="SUPFAM" id="SSF63418">
    <property type="entry name" value="MurE/MurF N-terminal domain"/>
    <property type="match status" value="1"/>
</dbReference>
<name>A0A5B2X6P1_9PSEU</name>
<dbReference type="Pfam" id="PF01225">
    <property type="entry name" value="Mur_ligase"/>
    <property type="match status" value="1"/>
</dbReference>
<dbReference type="Pfam" id="PF08245">
    <property type="entry name" value="Mur_ligase_M"/>
    <property type="match status" value="1"/>
</dbReference>
<reference evidence="12 13" key="2">
    <citation type="submission" date="2019-09" db="EMBL/GenBank/DDBJ databases">
        <authorList>
            <person name="Jin C."/>
        </authorList>
    </citation>
    <scope>NUCLEOTIDE SEQUENCE [LARGE SCALE GENOMIC DNA]</scope>
    <source>
        <strain evidence="12 13">AN110305</strain>
    </source>
</reference>
<dbReference type="InterPro" id="IPR036565">
    <property type="entry name" value="Mur-like_cat_sf"/>
</dbReference>
<dbReference type="NCBIfam" id="NF001124">
    <property type="entry name" value="PRK00139.1-2"/>
    <property type="match status" value="1"/>
</dbReference>
<dbReference type="InterPro" id="IPR035911">
    <property type="entry name" value="MurE/MurF_N"/>
</dbReference>
<dbReference type="InterPro" id="IPR005761">
    <property type="entry name" value="UDP-N-AcMur-Glu-dNH2Pim_ligase"/>
</dbReference>
<reference evidence="12 13" key="1">
    <citation type="submission" date="2019-09" db="EMBL/GenBank/DDBJ databases">
        <title>Goodfellowia gen. nov., a new genus of the Pseudonocardineae related to Actinoalloteichus, containing Goodfellowia coeruleoviolacea gen. nov., comb. nov. gen. nov., comb. nov.</title>
        <authorList>
            <person name="Labeda D."/>
        </authorList>
    </citation>
    <scope>NUCLEOTIDE SEQUENCE [LARGE SCALE GENOMIC DNA]</scope>
    <source>
        <strain evidence="12 13">AN110305</strain>
    </source>
</reference>
<feature type="binding site" evidence="7">
    <location>
        <begin position="116"/>
        <end position="122"/>
    </location>
    <ligand>
        <name>ATP</name>
        <dbReference type="ChEBI" id="CHEBI:30616"/>
    </ligand>
</feature>
<dbReference type="InterPro" id="IPR036615">
    <property type="entry name" value="Mur_ligase_C_dom_sf"/>
</dbReference>
<feature type="modified residue" description="N6-carboxylysine" evidence="7">
    <location>
        <position position="225"/>
    </location>
</feature>
<evidence type="ECO:0000256" key="2">
    <source>
        <dbReference type="ARBA" id="ARBA00022618"/>
    </source>
</evidence>
<comment type="similarity">
    <text evidence="1 7">Belongs to the MurCDEF family. MurE subfamily.</text>
</comment>
<feature type="binding site" evidence="7">
    <location>
        <position position="185"/>
    </location>
    <ligand>
        <name>UDP-N-acetyl-alpha-D-muramoyl-L-alanyl-D-glutamate</name>
        <dbReference type="ChEBI" id="CHEBI:83900"/>
    </ligand>
</feature>
<comment type="pathway">
    <text evidence="7 8">Cell wall biogenesis; peptidoglycan biosynthesis.</text>
</comment>
<feature type="domain" description="Mur ligase C-terminal" evidence="10">
    <location>
        <begin position="333"/>
        <end position="464"/>
    </location>
</feature>
<dbReference type="PANTHER" id="PTHR23135:SF4">
    <property type="entry name" value="UDP-N-ACETYLMURAMOYL-L-ALANYL-D-GLUTAMATE--2,6-DIAMINOPIMELATE LIGASE MURE HOMOLOG, CHLOROPLASTIC"/>
    <property type="match status" value="1"/>
</dbReference>
<dbReference type="InterPro" id="IPR013221">
    <property type="entry name" value="Mur_ligase_cen"/>
</dbReference>
<dbReference type="GO" id="GO:0008360">
    <property type="term" value="P:regulation of cell shape"/>
    <property type="evidence" value="ECO:0007669"/>
    <property type="project" value="UniProtKB-KW"/>
</dbReference>
<comment type="caution">
    <text evidence="12">The sequence shown here is derived from an EMBL/GenBank/DDBJ whole genome shotgun (WGS) entry which is preliminary data.</text>
</comment>
<dbReference type="NCBIfam" id="NF001126">
    <property type="entry name" value="PRK00139.1-4"/>
    <property type="match status" value="1"/>
</dbReference>
<comment type="caution">
    <text evidence="7">Lacks conserved residue(s) required for the propagation of feature annotation.</text>
</comment>
<dbReference type="GO" id="GO:0051301">
    <property type="term" value="P:cell division"/>
    <property type="evidence" value="ECO:0007669"/>
    <property type="project" value="UniProtKB-KW"/>
</dbReference>
<dbReference type="SUPFAM" id="SSF53244">
    <property type="entry name" value="MurD-like peptide ligases, peptide-binding domain"/>
    <property type="match status" value="1"/>
</dbReference>
<evidence type="ECO:0000259" key="9">
    <source>
        <dbReference type="Pfam" id="PF01225"/>
    </source>
</evidence>
<evidence type="ECO:0000256" key="1">
    <source>
        <dbReference type="ARBA" id="ARBA00005898"/>
    </source>
</evidence>
<feature type="binding site" evidence="7">
    <location>
        <position position="462"/>
    </location>
    <ligand>
        <name>meso-2,6-diaminopimelate</name>
        <dbReference type="ChEBI" id="CHEBI:57791"/>
    </ligand>
</feature>
<dbReference type="GO" id="GO:0008765">
    <property type="term" value="F:UDP-N-acetylmuramoylalanyl-D-glutamate-2,6-diaminopimelate ligase activity"/>
    <property type="evidence" value="ECO:0007669"/>
    <property type="project" value="UniProtKB-UniRule"/>
</dbReference>
<feature type="domain" description="Mur ligase central" evidence="11">
    <location>
        <begin position="114"/>
        <end position="311"/>
    </location>
</feature>
<dbReference type="AlphaFoldDB" id="A0A5B2X6P1"/>
<dbReference type="OrthoDB" id="9800958at2"/>
<evidence type="ECO:0000256" key="6">
    <source>
        <dbReference type="ARBA" id="ARBA00023316"/>
    </source>
</evidence>
<evidence type="ECO:0000313" key="13">
    <source>
        <dbReference type="Proteomes" id="UP000323454"/>
    </source>
</evidence>
<feature type="short sequence motif" description="Meso-diaminopimelate recognition motif" evidence="7">
    <location>
        <begin position="406"/>
        <end position="409"/>
    </location>
</feature>
<comment type="PTM">
    <text evidence="7">Carboxylation is probably crucial for Mg(2+) binding and, consequently, for the gamma-phosphate positioning of ATP.</text>
</comment>
<dbReference type="Proteomes" id="UP000323454">
    <property type="component" value="Unassembled WGS sequence"/>
</dbReference>
<dbReference type="EMBL" id="VUOB01000041">
    <property type="protein sequence ID" value="KAA2258875.1"/>
    <property type="molecule type" value="Genomic_DNA"/>
</dbReference>
<keyword evidence="13" id="KW-1185">Reference proteome</keyword>
<dbReference type="UniPathway" id="UPA00219"/>
<keyword evidence="7" id="KW-0460">Magnesium</keyword>
<protein>
    <recommendedName>
        <fullName evidence="7">UDP-N-acetylmuramoyl-L-alanyl-D-glutamate--2,6-diaminopimelate ligase</fullName>
        <ecNumber evidence="7">6.3.2.13</ecNumber>
    </recommendedName>
    <alternativeName>
        <fullName evidence="7">Meso-A2pm-adding enzyme</fullName>
    </alternativeName>
    <alternativeName>
        <fullName evidence="7">Meso-diaminopimelate-adding enzyme</fullName>
    </alternativeName>
    <alternativeName>
        <fullName evidence="7">UDP-MurNAc-L-Ala-D-Glu:meso-diaminopimelate ligase</fullName>
    </alternativeName>
    <alternativeName>
        <fullName evidence="7">UDP-MurNAc-tripeptide synthetase</fullName>
    </alternativeName>
    <alternativeName>
        <fullName evidence="7">UDP-N-acetylmuramyl-tripeptide synthetase</fullName>
    </alternativeName>
</protein>
<feature type="binding site" evidence="7">
    <location>
        <position position="193"/>
    </location>
    <ligand>
        <name>UDP-N-acetyl-alpha-D-muramoyl-L-alanyl-D-glutamate</name>
        <dbReference type="ChEBI" id="CHEBI:83900"/>
    </ligand>
</feature>
<comment type="catalytic activity">
    <reaction evidence="7">
        <text>UDP-N-acetyl-alpha-D-muramoyl-L-alanyl-D-glutamate + meso-2,6-diaminopimelate + ATP = UDP-N-acetyl-alpha-D-muramoyl-L-alanyl-gamma-D-glutamyl-meso-2,6-diaminopimelate + ADP + phosphate + H(+)</text>
        <dbReference type="Rhea" id="RHEA:23676"/>
        <dbReference type="ChEBI" id="CHEBI:15378"/>
        <dbReference type="ChEBI" id="CHEBI:30616"/>
        <dbReference type="ChEBI" id="CHEBI:43474"/>
        <dbReference type="ChEBI" id="CHEBI:57791"/>
        <dbReference type="ChEBI" id="CHEBI:83900"/>
        <dbReference type="ChEBI" id="CHEBI:83905"/>
        <dbReference type="ChEBI" id="CHEBI:456216"/>
        <dbReference type="EC" id="6.3.2.13"/>
    </reaction>
</comment>
<feature type="binding site" evidence="7">
    <location>
        <position position="382"/>
    </location>
    <ligand>
        <name>meso-2,6-diaminopimelate</name>
        <dbReference type="ChEBI" id="CHEBI:57791"/>
    </ligand>
</feature>